<dbReference type="InterPro" id="IPR036371">
    <property type="entry name" value="TPK_B1-bd_sf"/>
</dbReference>
<organism evidence="7 8">
    <name type="scientific">Mesorhizobium australicum</name>
    <dbReference type="NCBI Taxonomy" id="536018"/>
    <lineage>
        <taxon>Bacteria</taxon>
        <taxon>Pseudomonadati</taxon>
        <taxon>Pseudomonadota</taxon>
        <taxon>Alphaproteobacteria</taxon>
        <taxon>Hyphomicrobiales</taxon>
        <taxon>Phyllobacteriaceae</taxon>
        <taxon>Mesorhizobium</taxon>
    </lineage>
</organism>
<dbReference type="NCBIfam" id="TIGR01378">
    <property type="entry name" value="thi_PPkinase"/>
    <property type="match status" value="1"/>
</dbReference>
<dbReference type="GO" id="GO:0016301">
    <property type="term" value="F:kinase activity"/>
    <property type="evidence" value="ECO:0007669"/>
    <property type="project" value="UniProtKB-KW"/>
</dbReference>
<dbReference type="EC" id="2.7.6.2" evidence="5"/>
<dbReference type="Pfam" id="PF04263">
    <property type="entry name" value="TPK_catalytic"/>
    <property type="match status" value="1"/>
</dbReference>
<dbReference type="InterPro" id="IPR006282">
    <property type="entry name" value="Thi_PPkinase"/>
</dbReference>
<dbReference type="PANTHER" id="PTHR41299">
    <property type="entry name" value="THIAMINE PYROPHOSPHOKINASE"/>
    <property type="match status" value="1"/>
</dbReference>
<dbReference type="GO" id="GO:0005524">
    <property type="term" value="F:ATP binding"/>
    <property type="evidence" value="ECO:0007669"/>
    <property type="project" value="UniProtKB-KW"/>
</dbReference>
<evidence type="ECO:0000259" key="6">
    <source>
        <dbReference type="SMART" id="SM00983"/>
    </source>
</evidence>
<proteinExistence type="predicted"/>
<sequence>MSTFVILLGGELTVTPRVAALSAGGRVIAADSGIRHAAALGIVPELWVGDFDSSSADDFEMHRDVPRETFPAAKDKTDGELAIDIAIARGASSLVILGAFGGNRTDHEFLHLALAVRLAERGLDVTLSSGAQEGRPVLPGANAYDYAYGTLFSILGFTDLEGLSIEGAEWPLDRIHMEFGSSLTISNRVTGPLGVVLGKGRALLVAQPLDPVS</sequence>
<dbReference type="InterPro" id="IPR007373">
    <property type="entry name" value="Thiamin_PyroPKinase_B1-bd"/>
</dbReference>
<gene>
    <name evidence="7" type="ORF">SAMN02982922_5760</name>
</gene>
<name>A0A1X7PYH6_9HYPH</name>
<dbReference type="PANTHER" id="PTHR41299:SF1">
    <property type="entry name" value="THIAMINE PYROPHOSPHOKINASE"/>
    <property type="match status" value="1"/>
</dbReference>
<dbReference type="AlphaFoldDB" id="A0A1X7PYH6"/>
<evidence type="ECO:0000256" key="5">
    <source>
        <dbReference type="NCBIfam" id="TIGR01378"/>
    </source>
</evidence>
<evidence type="ECO:0000313" key="7">
    <source>
        <dbReference type="EMBL" id="SMH57346.1"/>
    </source>
</evidence>
<dbReference type="RefSeq" id="WP_085467315.1">
    <property type="nucleotide sequence ID" value="NZ_FXBL01000004.1"/>
</dbReference>
<dbReference type="CDD" id="cd07995">
    <property type="entry name" value="TPK"/>
    <property type="match status" value="1"/>
</dbReference>
<protein>
    <recommendedName>
        <fullName evidence="5">Thiamine diphosphokinase</fullName>
        <ecNumber evidence="5">2.7.6.2</ecNumber>
    </recommendedName>
</protein>
<evidence type="ECO:0000256" key="2">
    <source>
        <dbReference type="ARBA" id="ARBA00022741"/>
    </source>
</evidence>
<reference evidence="7 8" key="1">
    <citation type="submission" date="2017-04" db="EMBL/GenBank/DDBJ databases">
        <authorList>
            <person name="Afonso C.L."/>
            <person name="Miller P.J."/>
            <person name="Scott M.A."/>
            <person name="Spackman E."/>
            <person name="Goraichik I."/>
            <person name="Dimitrov K.M."/>
            <person name="Suarez D.L."/>
            <person name="Swayne D.E."/>
        </authorList>
    </citation>
    <scope>NUCLEOTIDE SEQUENCE [LARGE SCALE GENOMIC DNA]</scope>
    <source>
        <strain evidence="7 8">B5P</strain>
    </source>
</reference>
<dbReference type="GO" id="GO:0004788">
    <property type="term" value="F:thiamine diphosphokinase activity"/>
    <property type="evidence" value="ECO:0007669"/>
    <property type="project" value="UniProtKB-UniRule"/>
</dbReference>
<keyword evidence="1" id="KW-0808">Transferase</keyword>
<dbReference type="SUPFAM" id="SSF63862">
    <property type="entry name" value="Thiamin pyrophosphokinase, substrate-binding domain"/>
    <property type="match status" value="1"/>
</dbReference>
<dbReference type="InterPro" id="IPR036759">
    <property type="entry name" value="TPK_catalytic_sf"/>
</dbReference>
<dbReference type="InterPro" id="IPR053149">
    <property type="entry name" value="TPK"/>
</dbReference>
<dbReference type="GO" id="GO:0030975">
    <property type="term" value="F:thiamine binding"/>
    <property type="evidence" value="ECO:0007669"/>
    <property type="project" value="InterPro"/>
</dbReference>
<dbReference type="SUPFAM" id="SSF63999">
    <property type="entry name" value="Thiamin pyrophosphokinase, catalytic domain"/>
    <property type="match status" value="1"/>
</dbReference>
<dbReference type="OrthoDB" id="9804377at2"/>
<dbReference type="InterPro" id="IPR007371">
    <property type="entry name" value="TPK_catalytic"/>
</dbReference>
<dbReference type="EMBL" id="FXBL01000004">
    <property type="protein sequence ID" value="SMH57346.1"/>
    <property type="molecule type" value="Genomic_DNA"/>
</dbReference>
<keyword evidence="2" id="KW-0547">Nucleotide-binding</keyword>
<accession>A0A1X7PYH6</accession>
<dbReference type="SMART" id="SM00983">
    <property type="entry name" value="TPK_B1_binding"/>
    <property type="match status" value="1"/>
</dbReference>
<evidence type="ECO:0000256" key="3">
    <source>
        <dbReference type="ARBA" id="ARBA00022777"/>
    </source>
</evidence>
<keyword evidence="4" id="KW-0067">ATP-binding</keyword>
<feature type="domain" description="Thiamin pyrophosphokinase thiamin-binding" evidence="6">
    <location>
        <begin position="134"/>
        <end position="203"/>
    </location>
</feature>
<dbReference type="Proteomes" id="UP000193083">
    <property type="component" value="Unassembled WGS sequence"/>
</dbReference>
<dbReference type="Gene3D" id="3.40.50.10240">
    <property type="entry name" value="Thiamin pyrophosphokinase, catalytic domain"/>
    <property type="match status" value="1"/>
</dbReference>
<dbReference type="GO" id="GO:0009229">
    <property type="term" value="P:thiamine diphosphate biosynthetic process"/>
    <property type="evidence" value="ECO:0007669"/>
    <property type="project" value="InterPro"/>
</dbReference>
<dbReference type="Pfam" id="PF04265">
    <property type="entry name" value="TPK_B1_binding"/>
    <property type="match status" value="1"/>
</dbReference>
<evidence type="ECO:0000313" key="8">
    <source>
        <dbReference type="Proteomes" id="UP000193083"/>
    </source>
</evidence>
<keyword evidence="8" id="KW-1185">Reference proteome</keyword>
<evidence type="ECO:0000256" key="1">
    <source>
        <dbReference type="ARBA" id="ARBA00022679"/>
    </source>
</evidence>
<keyword evidence="3 7" id="KW-0418">Kinase</keyword>
<dbReference type="GO" id="GO:0006772">
    <property type="term" value="P:thiamine metabolic process"/>
    <property type="evidence" value="ECO:0007669"/>
    <property type="project" value="UniProtKB-UniRule"/>
</dbReference>
<evidence type="ECO:0000256" key="4">
    <source>
        <dbReference type="ARBA" id="ARBA00022840"/>
    </source>
</evidence>